<sequence length="554" mass="59975">MINLSTNSGSMVDEAVDDLVILLDDQGTPVGTSARLAVHTSTTPLHRAFSCYLFDHRGRVLITRRALTKVTWPGVWTNACCGHPRPEEDDRDAIRRRAFEELGIEIQDPRPVLPDFRYRAVDAGGIVENEICPVYVARTDGGELNPDPDEVMDWAWVEWEALGAAVTATPQVFSPWSVLQVEQLADRPRGLTPTSAQCCPVDLTGFLAAVEDELVEQLGGLDARWHPDAQPVGLDVLPDDLPAMLSAHLIGKGKRFRATMVWWGFLAGGGSAANGQQMAQAVRAAAALELLHLFGLIHDDVMDESQIRRGLPAAHIAASRHHEDAGVLGSSSVFGNNIAILLGDLAHMLADQIMAEAPRPMRDVWYQLCTELMVGQRADLTGAAAGRRDRDHATHVARLKSGRYTIDRPLQLGAMAADANDTVLDLLARYADHAGAAFALRDDLLGVWGDPKVTGKPASDDLVEGKATMVLSLASDVLEGSEADLLGRVGSERFGQREASHLAKALERAGVRNRMEELISAEHDRAVAFLGPPLEETCIAGLTVAAGQIAWRNR</sequence>
<keyword evidence="5 10" id="KW-0479">Metal-binding</keyword>
<dbReference type="Gene3D" id="3.90.79.10">
    <property type="entry name" value="Nucleoside Triphosphate Pyrophosphohydrolase"/>
    <property type="match status" value="1"/>
</dbReference>
<feature type="binding site" evidence="10">
    <location>
        <position position="39"/>
    </location>
    <ligand>
        <name>Mn(2+)</name>
        <dbReference type="ChEBI" id="CHEBI:29035"/>
    </ligand>
</feature>
<keyword evidence="7 10" id="KW-0464">Manganese</keyword>
<dbReference type="Gene3D" id="1.10.600.10">
    <property type="entry name" value="Farnesyl Diphosphate Synthase"/>
    <property type="match status" value="1"/>
</dbReference>
<comment type="cofactor">
    <cofactor evidence="10">
        <name>Mg(2+)</name>
        <dbReference type="ChEBI" id="CHEBI:18420"/>
    </cofactor>
    <text evidence="10">Binds 1 Mg(2+) ion per subunit. The magnesium ion binds only when substrate is bound.</text>
</comment>
<dbReference type="SFLD" id="SFLDS00005">
    <property type="entry name" value="Isoprenoid_Synthase_Type_I"/>
    <property type="match status" value="1"/>
</dbReference>
<keyword evidence="9 10" id="KW-0413">Isomerase</keyword>
<feature type="binding site" evidence="10">
    <location>
        <position position="83"/>
    </location>
    <ligand>
        <name>Mn(2+)</name>
        <dbReference type="ChEBI" id="CHEBI:29035"/>
    </ligand>
</feature>
<dbReference type="NCBIfam" id="NF002995">
    <property type="entry name" value="PRK03759.1"/>
    <property type="match status" value="1"/>
</dbReference>
<dbReference type="InterPro" id="IPR000092">
    <property type="entry name" value="Polyprenyl_synt"/>
</dbReference>
<comment type="catalytic activity">
    <reaction evidence="10">
        <text>isopentenyl diphosphate = dimethylallyl diphosphate</text>
        <dbReference type="Rhea" id="RHEA:23284"/>
        <dbReference type="ChEBI" id="CHEBI:57623"/>
        <dbReference type="ChEBI" id="CHEBI:128769"/>
        <dbReference type="EC" id="5.3.3.2"/>
    </reaction>
</comment>
<dbReference type="CDD" id="cd02885">
    <property type="entry name" value="NUDIX_IPP_Isomerase"/>
    <property type="match status" value="1"/>
</dbReference>
<evidence type="ECO:0000256" key="8">
    <source>
        <dbReference type="ARBA" id="ARBA00023229"/>
    </source>
</evidence>
<dbReference type="FunFam" id="3.90.79.10:FF:000009">
    <property type="entry name" value="Isopentenyl-diphosphate Delta-isomerase"/>
    <property type="match status" value="1"/>
</dbReference>
<comment type="pathway">
    <text evidence="1 10">Isoprenoid biosynthesis; dimethylallyl diphosphate biosynthesis; dimethylallyl diphosphate from isopentenyl diphosphate: step 1/1.</text>
</comment>
<dbReference type="InterPro" id="IPR011876">
    <property type="entry name" value="IsopentenylPP_isomerase_typ1"/>
</dbReference>
<dbReference type="EC" id="5.3.3.2" evidence="3 10"/>
<protein>
    <recommendedName>
        <fullName evidence="3 10">Isopentenyl-diphosphate Delta-isomerase</fullName>
        <shortName evidence="10">IPP isomerase</shortName>
        <ecNumber evidence="3 10">5.3.3.2</ecNumber>
    </recommendedName>
    <alternativeName>
        <fullName evidence="10">IPP:DMAPP isomerase</fullName>
    </alternativeName>
    <alternativeName>
        <fullName evidence="10">Isopentenyl pyrophosphate isomerase</fullName>
    </alternativeName>
</protein>
<feature type="binding site" evidence="10">
    <location>
        <position position="128"/>
    </location>
    <ligand>
        <name>Mn(2+)</name>
        <dbReference type="ChEBI" id="CHEBI:29035"/>
    </ligand>
</feature>
<comment type="similarity">
    <text evidence="2 10">Belongs to the IPP isomerase type 1 family.</text>
</comment>
<gene>
    <name evidence="10" type="primary">idi</name>
    <name evidence="12" type="ORF">FM114_08635</name>
</gene>
<evidence type="ECO:0000256" key="1">
    <source>
        <dbReference type="ARBA" id="ARBA00004826"/>
    </source>
</evidence>
<evidence type="ECO:0000256" key="4">
    <source>
        <dbReference type="ARBA" id="ARBA00022490"/>
    </source>
</evidence>
<dbReference type="InterPro" id="IPR015797">
    <property type="entry name" value="NUDIX_hydrolase-like_dom_sf"/>
</dbReference>
<dbReference type="GO" id="GO:0004659">
    <property type="term" value="F:prenyltransferase activity"/>
    <property type="evidence" value="ECO:0007669"/>
    <property type="project" value="InterPro"/>
</dbReference>
<reference evidence="12 13" key="1">
    <citation type="submission" date="2017-02" db="EMBL/GenBank/DDBJ databases">
        <authorList>
            <person name="Peterson S.W."/>
        </authorList>
    </citation>
    <scope>NUCLEOTIDE SEQUENCE [LARGE SCALE GENOMIC DNA]</scope>
    <source>
        <strain evidence="12 13">LSP_Lj1</strain>
    </source>
</reference>
<dbReference type="HAMAP" id="MF_00202">
    <property type="entry name" value="Idi"/>
    <property type="match status" value="1"/>
</dbReference>
<dbReference type="PANTHER" id="PTHR10885">
    <property type="entry name" value="ISOPENTENYL-DIPHOSPHATE DELTA-ISOMERASE"/>
    <property type="match status" value="1"/>
</dbReference>
<dbReference type="EMBL" id="FUKQ01000032">
    <property type="protein sequence ID" value="SJN33510.1"/>
    <property type="molecule type" value="Genomic_DNA"/>
</dbReference>
<accession>A0A1R4JN82</accession>
<evidence type="ECO:0000256" key="6">
    <source>
        <dbReference type="ARBA" id="ARBA00022842"/>
    </source>
</evidence>
<dbReference type="NCBIfam" id="TIGR02150">
    <property type="entry name" value="IPP_isom_1"/>
    <property type="match status" value="1"/>
</dbReference>
<evidence type="ECO:0000259" key="11">
    <source>
        <dbReference type="PROSITE" id="PS51462"/>
    </source>
</evidence>
<feature type="binding site" evidence="10">
    <location>
        <position position="130"/>
    </location>
    <ligand>
        <name>Mn(2+)</name>
        <dbReference type="ChEBI" id="CHEBI:29035"/>
    </ligand>
</feature>
<evidence type="ECO:0000256" key="5">
    <source>
        <dbReference type="ARBA" id="ARBA00022723"/>
    </source>
</evidence>
<dbReference type="STRING" id="1255658.FM114_08635"/>
<name>A0A1R4JN82_9ACTN</name>
<feature type="active site" evidence="10">
    <location>
        <position position="81"/>
    </location>
</feature>
<comment type="subcellular location">
    <subcellularLocation>
        <location evidence="10">Cytoplasm</location>
    </subcellularLocation>
</comment>
<dbReference type="Proteomes" id="UP000188342">
    <property type="component" value="Unassembled WGS sequence"/>
</dbReference>
<keyword evidence="8 10" id="KW-0414">Isoprene biosynthesis</keyword>
<keyword evidence="13" id="KW-1185">Reference proteome</keyword>
<keyword evidence="4 10" id="KW-0963">Cytoplasm</keyword>
<dbReference type="PROSITE" id="PS00723">
    <property type="entry name" value="POLYPRENYL_SYNTHASE_1"/>
    <property type="match status" value="1"/>
</dbReference>
<dbReference type="GO" id="GO:0004452">
    <property type="term" value="F:isopentenyl-diphosphate delta-isomerase activity"/>
    <property type="evidence" value="ECO:0007669"/>
    <property type="project" value="UniProtKB-UniRule"/>
</dbReference>
<dbReference type="GO" id="GO:0046872">
    <property type="term" value="F:metal ion binding"/>
    <property type="evidence" value="ECO:0007669"/>
    <property type="project" value="UniProtKB-KW"/>
</dbReference>
<dbReference type="UniPathway" id="UPA00059">
    <property type="reaction ID" value="UER00104"/>
</dbReference>
<dbReference type="Pfam" id="PF00293">
    <property type="entry name" value="NUDIX"/>
    <property type="match status" value="1"/>
</dbReference>
<keyword evidence="6 10" id="KW-0460">Magnesium</keyword>
<dbReference type="Pfam" id="PF00348">
    <property type="entry name" value="polyprenyl_synt"/>
    <property type="match status" value="1"/>
</dbReference>
<dbReference type="InterPro" id="IPR008949">
    <property type="entry name" value="Isoprenoid_synthase_dom_sf"/>
</dbReference>
<evidence type="ECO:0000256" key="2">
    <source>
        <dbReference type="ARBA" id="ARBA00007579"/>
    </source>
</evidence>
<comment type="cofactor">
    <cofactor evidence="10">
        <name>Mn(2+)</name>
        <dbReference type="ChEBI" id="CHEBI:29035"/>
    </cofactor>
    <text evidence="10">Binds 1 Mn(2+) ion per subunit.</text>
</comment>
<dbReference type="GO" id="GO:0050992">
    <property type="term" value="P:dimethylallyl diphosphate biosynthetic process"/>
    <property type="evidence" value="ECO:0007669"/>
    <property type="project" value="UniProtKB-UniRule"/>
</dbReference>
<organism evidence="12 13">
    <name type="scientific">Luteococcus japonicus LSP_Lj1</name>
    <dbReference type="NCBI Taxonomy" id="1255658"/>
    <lineage>
        <taxon>Bacteria</taxon>
        <taxon>Bacillati</taxon>
        <taxon>Actinomycetota</taxon>
        <taxon>Actinomycetes</taxon>
        <taxon>Propionibacteriales</taxon>
        <taxon>Propionibacteriaceae</taxon>
        <taxon>Luteococcus</taxon>
    </lineage>
</organism>
<feature type="active site" evidence="10">
    <location>
        <position position="130"/>
    </location>
</feature>
<evidence type="ECO:0000256" key="7">
    <source>
        <dbReference type="ARBA" id="ARBA00023211"/>
    </source>
</evidence>
<evidence type="ECO:0000256" key="10">
    <source>
        <dbReference type="HAMAP-Rule" id="MF_00202"/>
    </source>
</evidence>
<feature type="binding site" evidence="10">
    <location>
        <position position="46"/>
    </location>
    <ligand>
        <name>Mn(2+)</name>
        <dbReference type="ChEBI" id="CHEBI:29035"/>
    </ligand>
</feature>
<dbReference type="GO" id="GO:0005737">
    <property type="term" value="C:cytoplasm"/>
    <property type="evidence" value="ECO:0007669"/>
    <property type="project" value="UniProtKB-SubCell"/>
</dbReference>
<dbReference type="InterPro" id="IPR056375">
    <property type="entry name" value="Idi_bact"/>
</dbReference>
<proteinExistence type="inferred from homology"/>
<dbReference type="InterPro" id="IPR033749">
    <property type="entry name" value="Polyprenyl_synt_CS"/>
</dbReference>
<feature type="domain" description="Nudix hydrolase" evidence="11">
    <location>
        <begin position="44"/>
        <end position="179"/>
    </location>
</feature>
<evidence type="ECO:0000313" key="13">
    <source>
        <dbReference type="Proteomes" id="UP000188342"/>
    </source>
</evidence>
<evidence type="ECO:0000256" key="9">
    <source>
        <dbReference type="ARBA" id="ARBA00023235"/>
    </source>
</evidence>
<dbReference type="SUPFAM" id="SSF55811">
    <property type="entry name" value="Nudix"/>
    <property type="match status" value="1"/>
</dbReference>
<dbReference type="SUPFAM" id="SSF48576">
    <property type="entry name" value="Terpenoid synthases"/>
    <property type="match status" value="1"/>
</dbReference>
<dbReference type="GO" id="GO:0008299">
    <property type="term" value="P:isoprenoid biosynthetic process"/>
    <property type="evidence" value="ECO:0007669"/>
    <property type="project" value="UniProtKB-UniRule"/>
</dbReference>
<dbReference type="PANTHER" id="PTHR10885:SF0">
    <property type="entry name" value="ISOPENTENYL-DIPHOSPHATE DELTA-ISOMERASE"/>
    <property type="match status" value="1"/>
</dbReference>
<dbReference type="InterPro" id="IPR000086">
    <property type="entry name" value="NUDIX_hydrolase_dom"/>
</dbReference>
<comment type="function">
    <text evidence="10">Catalyzes the 1,3-allylic rearrangement of the homoallylic substrate isopentenyl (IPP) to its highly electrophilic allylic isomer, dimethylallyl diphosphate (DMAPP).</text>
</comment>
<dbReference type="PROSITE" id="PS51462">
    <property type="entry name" value="NUDIX"/>
    <property type="match status" value="1"/>
</dbReference>
<evidence type="ECO:0000313" key="12">
    <source>
        <dbReference type="EMBL" id="SJN33510.1"/>
    </source>
</evidence>
<dbReference type="AlphaFoldDB" id="A0A1R4JN82"/>
<evidence type="ECO:0000256" key="3">
    <source>
        <dbReference type="ARBA" id="ARBA00012057"/>
    </source>
</evidence>
<feature type="binding site" evidence="10">
    <location>
        <position position="101"/>
    </location>
    <ligand>
        <name>Mg(2+)</name>
        <dbReference type="ChEBI" id="CHEBI:18420"/>
    </ligand>
</feature>